<sequence>MSRPGRRSLSIAAAVAAGLVAPAAANAATYTVAAGGGACGSGGDVACESLSAAAAAVNAGSGGDTINVSPGTYTENPTFSVPAITITGSTAAPGTVVIGTISFTGAGAASVLEKVVVLTPAGGAPGVSVGSASGGLALRDAIVFNAGGAGMEIAGGTANSITRSSVITNGSAANAVDIQTGTSEANLVLDSSIISGGGAGAGISAKTGVGAPVLGSAKPINITGRQITIAGSATAVSLDARDALPLLLLGTPVGSIAATFRDSIVLGGVATQVNTLPPANSATAEFPNTDRTTPADQLFVNAAKKNFHLRAGAPAIDTVPTASSTSPTDVDGQARTNGPASDRGADEFHVGPPPPAPPTGTGAPQNDGTPPAIVISKPKANQKIKLTTTKKRTVTRNGERVTRRTTTRLKRLAIAGTAKDASGVKGVVLTIEKLGTTSTTKCKWFNPAKGIVLRSCKKPPLVLAKLAANGTWTYNVNARRLSAGKYRVIAVGADNSGAFGNSAARGDAIRRFTLTKK</sequence>
<feature type="chain" id="PRO_5026937413" description="DUF1565 domain-containing protein" evidence="2">
    <location>
        <begin position="28"/>
        <end position="517"/>
    </location>
</feature>
<evidence type="ECO:0000256" key="2">
    <source>
        <dbReference type="SAM" id="SignalP"/>
    </source>
</evidence>
<dbReference type="InterPro" id="IPR006311">
    <property type="entry name" value="TAT_signal"/>
</dbReference>
<evidence type="ECO:0000256" key="1">
    <source>
        <dbReference type="SAM" id="MobiDB-lite"/>
    </source>
</evidence>
<keyword evidence="2" id="KW-0732">Signal</keyword>
<evidence type="ECO:0008006" key="4">
    <source>
        <dbReference type="Google" id="ProtNLM"/>
    </source>
</evidence>
<proteinExistence type="predicted"/>
<feature type="region of interest" description="Disordered" evidence="1">
    <location>
        <begin position="316"/>
        <end position="381"/>
    </location>
</feature>
<dbReference type="AlphaFoldDB" id="A0A6J4TV91"/>
<dbReference type="SUPFAM" id="SSF51126">
    <property type="entry name" value="Pectin lyase-like"/>
    <property type="match status" value="1"/>
</dbReference>
<accession>A0A6J4TV91</accession>
<dbReference type="Gene3D" id="2.160.20.10">
    <property type="entry name" value="Single-stranded right-handed beta-helix, Pectin lyase-like"/>
    <property type="match status" value="1"/>
</dbReference>
<organism evidence="3">
    <name type="scientific">uncultured Solirubrobacteraceae bacterium</name>
    <dbReference type="NCBI Taxonomy" id="1162706"/>
    <lineage>
        <taxon>Bacteria</taxon>
        <taxon>Bacillati</taxon>
        <taxon>Actinomycetota</taxon>
        <taxon>Thermoleophilia</taxon>
        <taxon>Solirubrobacterales</taxon>
        <taxon>Solirubrobacteraceae</taxon>
        <taxon>environmental samples</taxon>
    </lineage>
</organism>
<dbReference type="InterPro" id="IPR011050">
    <property type="entry name" value="Pectin_lyase_fold/virulence"/>
</dbReference>
<dbReference type="PROSITE" id="PS51318">
    <property type="entry name" value="TAT"/>
    <property type="match status" value="1"/>
</dbReference>
<dbReference type="NCBIfam" id="NF041518">
    <property type="entry name" value="choice_anch_Q"/>
    <property type="match status" value="1"/>
</dbReference>
<feature type="compositionally biased region" description="Polar residues" evidence="1">
    <location>
        <begin position="320"/>
        <end position="339"/>
    </location>
</feature>
<evidence type="ECO:0000313" key="3">
    <source>
        <dbReference type="EMBL" id="CAA9533345.1"/>
    </source>
</evidence>
<gene>
    <name evidence="3" type="ORF">AVDCRST_MAG67-4451</name>
</gene>
<dbReference type="InterPro" id="IPR059226">
    <property type="entry name" value="Choice_anch_Q_dom"/>
</dbReference>
<feature type="signal peptide" evidence="2">
    <location>
        <begin position="1"/>
        <end position="27"/>
    </location>
</feature>
<name>A0A6J4TV91_9ACTN</name>
<reference evidence="3" key="1">
    <citation type="submission" date="2020-02" db="EMBL/GenBank/DDBJ databases">
        <authorList>
            <person name="Meier V. D."/>
        </authorList>
    </citation>
    <scope>NUCLEOTIDE SEQUENCE</scope>
    <source>
        <strain evidence="3">AVDCRST_MAG67</strain>
    </source>
</reference>
<dbReference type="InterPro" id="IPR012334">
    <property type="entry name" value="Pectin_lyas_fold"/>
</dbReference>
<dbReference type="EMBL" id="CADCVQ010000178">
    <property type="protein sequence ID" value="CAA9533345.1"/>
    <property type="molecule type" value="Genomic_DNA"/>
</dbReference>
<protein>
    <recommendedName>
        <fullName evidence="4">DUF1565 domain-containing protein</fullName>
    </recommendedName>
</protein>